<dbReference type="EMBL" id="FXTZ01000006">
    <property type="protein sequence ID" value="SMP21470.1"/>
    <property type="molecule type" value="Genomic_DNA"/>
</dbReference>
<evidence type="ECO:0000313" key="6">
    <source>
        <dbReference type="EMBL" id="SMP21470.1"/>
    </source>
</evidence>
<reference evidence="6 7" key="1">
    <citation type="submission" date="2017-05" db="EMBL/GenBank/DDBJ databases">
        <authorList>
            <person name="Varghese N."/>
            <person name="Submissions S."/>
        </authorList>
    </citation>
    <scope>NUCLEOTIDE SEQUENCE [LARGE SCALE GENOMIC DNA]</scope>
    <source>
        <strain evidence="6 7">DSM 28214</strain>
    </source>
</reference>
<dbReference type="InterPro" id="IPR000792">
    <property type="entry name" value="Tscrpt_reg_LuxR_C"/>
</dbReference>
<gene>
    <name evidence="6" type="ORF">SAMN06264346_10658</name>
</gene>
<dbReference type="CDD" id="cd17535">
    <property type="entry name" value="REC_NarL-like"/>
    <property type="match status" value="1"/>
</dbReference>
<dbReference type="SUPFAM" id="SSF46894">
    <property type="entry name" value="C-terminal effector domain of the bipartite response regulators"/>
    <property type="match status" value="1"/>
</dbReference>
<evidence type="ECO:0000313" key="7">
    <source>
        <dbReference type="Proteomes" id="UP001157960"/>
    </source>
</evidence>
<dbReference type="InterPro" id="IPR016032">
    <property type="entry name" value="Sig_transdc_resp-reg_C-effctor"/>
</dbReference>
<feature type="domain" description="Response regulatory" evidence="5">
    <location>
        <begin position="13"/>
        <end position="130"/>
    </location>
</feature>
<evidence type="ECO:0000256" key="2">
    <source>
        <dbReference type="ARBA" id="ARBA00023125"/>
    </source>
</evidence>
<dbReference type="PROSITE" id="PS50110">
    <property type="entry name" value="RESPONSE_REGULATORY"/>
    <property type="match status" value="1"/>
</dbReference>
<sequence length="217" mass="24736">MLKIASMETNKRKVLIIDDHSIVRQGVYLLIRKHFSNTDIFEASTLSDGKAIIKKEKINFIILDINFPEGNSLNFVENLTIEDDNGIKILIFSALEETIYAFNFIKAGAHGYLSKLSEQEEIVRAFSKFFESGKYLSDELKERLLDNMIRKSNVSPIEMLSSRELEIARLLVAGLSNNEIASKLYIHKSTVSTYKTRIFEKLGINNIPALLNLFNLN</sequence>
<evidence type="ECO:0000256" key="1">
    <source>
        <dbReference type="ARBA" id="ARBA00022553"/>
    </source>
</evidence>
<proteinExistence type="predicted"/>
<dbReference type="PROSITE" id="PS00622">
    <property type="entry name" value="HTH_LUXR_1"/>
    <property type="match status" value="1"/>
</dbReference>
<feature type="domain" description="HTH luxR-type" evidence="4">
    <location>
        <begin position="153"/>
        <end position="217"/>
    </location>
</feature>
<evidence type="ECO:0000259" key="4">
    <source>
        <dbReference type="PROSITE" id="PS50043"/>
    </source>
</evidence>
<dbReference type="PANTHER" id="PTHR45566">
    <property type="entry name" value="HTH-TYPE TRANSCRIPTIONAL REGULATOR YHJB-RELATED"/>
    <property type="match status" value="1"/>
</dbReference>
<keyword evidence="7" id="KW-1185">Reference proteome</keyword>
<dbReference type="Pfam" id="PF00072">
    <property type="entry name" value="Response_reg"/>
    <property type="match status" value="1"/>
</dbReference>
<dbReference type="PANTHER" id="PTHR45566:SF2">
    <property type="entry name" value="NARL SUBFAMILY"/>
    <property type="match status" value="1"/>
</dbReference>
<dbReference type="CDD" id="cd06170">
    <property type="entry name" value="LuxR_C_like"/>
    <property type="match status" value="1"/>
</dbReference>
<dbReference type="InterPro" id="IPR011006">
    <property type="entry name" value="CheY-like_superfamily"/>
</dbReference>
<dbReference type="PROSITE" id="PS50043">
    <property type="entry name" value="HTH_LUXR_2"/>
    <property type="match status" value="1"/>
</dbReference>
<dbReference type="SUPFAM" id="SSF52172">
    <property type="entry name" value="CheY-like"/>
    <property type="match status" value="1"/>
</dbReference>
<keyword evidence="1 3" id="KW-0597">Phosphoprotein</keyword>
<dbReference type="InterPro" id="IPR001789">
    <property type="entry name" value="Sig_transdc_resp-reg_receiver"/>
</dbReference>
<dbReference type="SMART" id="SM00448">
    <property type="entry name" value="REC"/>
    <property type="match status" value="1"/>
</dbReference>
<comment type="caution">
    <text evidence="6">The sequence shown here is derived from an EMBL/GenBank/DDBJ whole genome shotgun (WGS) entry which is preliminary data.</text>
</comment>
<dbReference type="Gene3D" id="3.40.50.2300">
    <property type="match status" value="1"/>
</dbReference>
<organism evidence="6 7">
    <name type="scientific">Chryseobacterium profundimaris</name>
    <dbReference type="NCBI Taxonomy" id="1387275"/>
    <lineage>
        <taxon>Bacteria</taxon>
        <taxon>Pseudomonadati</taxon>
        <taxon>Bacteroidota</taxon>
        <taxon>Flavobacteriia</taxon>
        <taxon>Flavobacteriales</taxon>
        <taxon>Weeksellaceae</taxon>
        <taxon>Chryseobacterium group</taxon>
        <taxon>Chryseobacterium</taxon>
    </lineage>
</organism>
<protein>
    <submittedName>
        <fullName evidence="6">Two component transcriptional regulator, LuxR family</fullName>
    </submittedName>
</protein>
<dbReference type="SMART" id="SM00421">
    <property type="entry name" value="HTH_LUXR"/>
    <property type="match status" value="1"/>
</dbReference>
<evidence type="ECO:0000256" key="3">
    <source>
        <dbReference type="PROSITE-ProRule" id="PRU00169"/>
    </source>
</evidence>
<keyword evidence="2" id="KW-0238">DNA-binding</keyword>
<dbReference type="InterPro" id="IPR058245">
    <property type="entry name" value="NreC/VraR/RcsB-like_REC"/>
</dbReference>
<dbReference type="InterPro" id="IPR051015">
    <property type="entry name" value="EvgA-like"/>
</dbReference>
<feature type="modified residue" description="4-aspartylphosphate" evidence="3">
    <location>
        <position position="64"/>
    </location>
</feature>
<name>A0ABY1NXU4_9FLAO</name>
<dbReference type="Pfam" id="PF00196">
    <property type="entry name" value="GerE"/>
    <property type="match status" value="1"/>
</dbReference>
<dbReference type="PRINTS" id="PR00038">
    <property type="entry name" value="HTHLUXR"/>
</dbReference>
<dbReference type="Proteomes" id="UP001157960">
    <property type="component" value="Unassembled WGS sequence"/>
</dbReference>
<evidence type="ECO:0000259" key="5">
    <source>
        <dbReference type="PROSITE" id="PS50110"/>
    </source>
</evidence>
<accession>A0ABY1NXU4</accession>